<sequence>MLPQDKNRPGWARIDARVEFVYLGKKYLGVVEDTSYTFCTFKNIIDLRKNKPATIPNTIAFAYIQNPIVRTVI</sequence>
<reference evidence="1 2" key="1">
    <citation type="submission" date="2023-02" db="EMBL/GenBank/DDBJ databases">
        <title>Pathogen: clinical or host-associated sample.</title>
        <authorList>
            <person name="Hergert J."/>
            <person name="Casey R."/>
            <person name="Wagner J."/>
            <person name="Young E.L."/>
            <person name="Oakeson K.F."/>
        </authorList>
    </citation>
    <scope>NUCLEOTIDE SEQUENCE [LARGE SCALE GENOMIC DNA]</scope>
    <source>
        <strain evidence="1 2">2022CK-00829</strain>
        <plasmid evidence="1 2">unnamed1</plasmid>
    </source>
</reference>
<dbReference type="EMBL" id="CP118109">
    <property type="protein sequence ID" value="WDI05195.1"/>
    <property type="molecule type" value="Genomic_DNA"/>
</dbReference>
<evidence type="ECO:0000313" key="2">
    <source>
        <dbReference type="Proteomes" id="UP001221519"/>
    </source>
</evidence>
<dbReference type="RefSeq" id="WP_274338767.1">
    <property type="nucleotide sequence ID" value="NZ_CP118109.1"/>
</dbReference>
<geneLocation type="plasmid" evidence="1 2">
    <name>unnamed1</name>
</geneLocation>
<keyword evidence="1" id="KW-0614">Plasmid</keyword>
<organism evidence="1 2">
    <name type="scientific">Paenibacillus urinalis</name>
    <dbReference type="NCBI Taxonomy" id="521520"/>
    <lineage>
        <taxon>Bacteria</taxon>
        <taxon>Bacillati</taxon>
        <taxon>Bacillota</taxon>
        <taxon>Bacilli</taxon>
        <taxon>Bacillales</taxon>
        <taxon>Paenibacillaceae</taxon>
        <taxon>Paenibacillus</taxon>
    </lineage>
</organism>
<evidence type="ECO:0000313" key="1">
    <source>
        <dbReference type="EMBL" id="WDI05195.1"/>
    </source>
</evidence>
<name>A0ABY7XHF5_9BACL</name>
<proteinExistence type="predicted"/>
<gene>
    <name evidence="1" type="ORF">PUW25_25640</name>
</gene>
<protein>
    <submittedName>
        <fullName evidence="1">Uncharacterized protein</fullName>
    </submittedName>
</protein>
<accession>A0ABY7XHF5</accession>
<keyword evidence="2" id="KW-1185">Reference proteome</keyword>
<dbReference type="Proteomes" id="UP001221519">
    <property type="component" value="Plasmid unnamed1"/>
</dbReference>